<dbReference type="Gene3D" id="3.40.50.2000">
    <property type="entry name" value="Glycogen Phosphorylase B"/>
    <property type="match status" value="2"/>
</dbReference>
<dbReference type="Proteomes" id="UP000781710">
    <property type="component" value="Unassembled WGS sequence"/>
</dbReference>
<gene>
    <name evidence="3" type="ORF">CSC78_03340</name>
</gene>
<organism evidence="3 4">
    <name type="scientific">Pseudoxanthomonas japonensis</name>
    <dbReference type="NCBI Taxonomy" id="69284"/>
    <lineage>
        <taxon>Bacteria</taxon>
        <taxon>Pseudomonadati</taxon>
        <taxon>Pseudomonadota</taxon>
        <taxon>Gammaproteobacteria</taxon>
        <taxon>Lysobacterales</taxon>
        <taxon>Lysobacteraceae</taxon>
        <taxon>Pseudoxanthomonas</taxon>
    </lineage>
</organism>
<evidence type="ECO:0000313" key="3">
    <source>
        <dbReference type="EMBL" id="KAF1726599.1"/>
    </source>
</evidence>
<dbReference type="GO" id="GO:0016740">
    <property type="term" value="F:transferase activity"/>
    <property type="evidence" value="ECO:0007669"/>
    <property type="project" value="UniProtKB-KW"/>
</dbReference>
<proteinExistence type="predicted"/>
<accession>A0ABQ6ZKF7</accession>
<dbReference type="Pfam" id="PF13439">
    <property type="entry name" value="Glyco_transf_4"/>
    <property type="match status" value="1"/>
</dbReference>
<dbReference type="PANTHER" id="PTHR45947:SF15">
    <property type="entry name" value="TEICHURONIC ACID BIOSYNTHESIS GLYCOSYLTRANSFERASE TUAC-RELATED"/>
    <property type="match status" value="1"/>
</dbReference>
<dbReference type="EMBL" id="PDWW01000003">
    <property type="protein sequence ID" value="KAF1726599.1"/>
    <property type="molecule type" value="Genomic_DNA"/>
</dbReference>
<reference evidence="3 4" key="1">
    <citation type="submission" date="2017-10" db="EMBL/GenBank/DDBJ databases">
        <title>Whole genome sequencing of members of genus Pseudoxanthomonas.</title>
        <authorList>
            <person name="Kumar S."/>
            <person name="Bansal K."/>
            <person name="Kaur A."/>
            <person name="Patil P."/>
            <person name="Sharma S."/>
            <person name="Patil P.B."/>
        </authorList>
    </citation>
    <scope>NUCLEOTIDE SEQUENCE [LARGE SCALE GENOMIC DNA]</scope>
    <source>
        <strain evidence="3 4">DSM 17109</strain>
    </source>
</reference>
<feature type="domain" description="Glycosyl transferase family 1" evidence="1">
    <location>
        <begin position="200"/>
        <end position="354"/>
    </location>
</feature>
<dbReference type="SUPFAM" id="SSF53756">
    <property type="entry name" value="UDP-Glycosyltransferase/glycogen phosphorylase"/>
    <property type="match status" value="1"/>
</dbReference>
<dbReference type="Pfam" id="PF00534">
    <property type="entry name" value="Glycos_transf_1"/>
    <property type="match status" value="1"/>
</dbReference>
<dbReference type="InterPro" id="IPR028098">
    <property type="entry name" value="Glyco_trans_4-like_N"/>
</dbReference>
<evidence type="ECO:0000259" key="2">
    <source>
        <dbReference type="Pfam" id="PF13439"/>
    </source>
</evidence>
<protein>
    <submittedName>
        <fullName evidence="3">Glycosyl transferase family 1</fullName>
    </submittedName>
</protein>
<evidence type="ECO:0000313" key="4">
    <source>
        <dbReference type="Proteomes" id="UP000781710"/>
    </source>
</evidence>
<evidence type="ECO:0000259" key="1">
    <source>
        <dbReference type="Pfam" id="PF00534"/>
    </source>
</evidence>
<sequence length="397" mass="42393">MMPRIALVTPMLPVPHDQTRGRYIHETARALSQLAQVRVFFQQASYPRIPGLSPRSFLRGEVGEDYTLDGVDVEAFTYPALPGLSRATNGWMASRALVPRMRRFEPDLVLAYWVYPDGAAAKRAARRLGVPCIVGARGSDIHVRTGLNAHLTRRTLQGLDAILTVSHAMRDTAIATFGADPERVHPVVNGIDTDVFHPRDRQAMRSKLGVPADARLITYVGRFVEAKGMRELLQAFQSLAGQDPRVRLALVGDGVMREELAGLVQATGLAGRVTMTGGLEPAQVAEWIGASDVLTLPSWSEGYPNVVVEGIACGRPVVATAVGGTGEIIKAGNGILVPPRDAAALERGLADALARTWDAAAVSASVSRGWGDVAADTLAICRQVLGVSDGDVCLGRA</sequence>
<comment type="caution">
    <text evidence="3">The sequence shown here is derived from an EMBL/GenBank/DDBJ whole genome shotgun (WGS) entry which is preliminary data.</text>
</comment>
<name>A0ABQ6ZKF7_9GAMM</name>
<dbReference type="InterPro" id="IPR001296">
    <property type="entry name" value="Glyco_trans_1"/>
</dbReference>
<feature type="domain" description="Glycosyltransferase subfamily 4-like N-terminal" evidence="2">
    <location>
        <begin position="21"/>
        <end position="194"/>
    </location>
</feature>
<dbReference type="InterPro" id="IPR050194">
    <property type="entry name" value="Glycosyltransferase_grp1"/>
</dbReference>
<keyword evidence="3" id="KW-0808">Transferase</keyword>
<dbReference type="PANTHER" id="PTHR45947">
    <property type="entry name" value="SULFOQUINOVOSYL TRANSFERASE SQD2"/>
    <property type="match status" value="1"/>
</dbReference>
<keyword evidence="4" id="KW-1185">Reference proteome</keyword>